<sequence>MYDLKISGGTVVDGTGADRFVGDVAVTDGVIVHVGPSTPGDAARTIDATGLVVTPGFVDCHTHYDGQVTWDDELNPSAGHGVTTVVMGNCGVGFAPVHPGSEEWLIQLMEGVEDIPGAALSEGITWGWETFPEYLDVLDQRRLGIDVGTQVPHGAVRAYVMGERGARNEPATPEDIEAMGRIVEEAIEAGALGVSTSRVLGHRAMDGEQVPGTFAAEDELFGIGRALQRQGRGVFELAPAGADGQDLVRARREVDWMRRLSAEVGAPVTFAMLQVDAEPNLWREIMAESLAAIDEGAQLHPQVAARPFGLLVGFQTHHPFGLRPSYRELADLAIDERIEFLRRPAVRSRILAEDDVEPDGKLFSGMPALLRMALHKLYVLGDPPDYEPEAERSVAHLAQRTDTDPLEAVYDALCEQDGEALLMLPLFNYTDGDHEAIREQLTHPTSVSGLSDGGAHCGMICDASIPTYLLTHWTRDRKRGARLPLEWVVRKQTRDTAHLFGLTDRGELAVGKKADVNVIDLENLTLHSPHLVHDLPAGGRRLLQEAVGYRHTIVSGHETRRDGVDTGARPGRLIRGT</sequence>
<evidence type="ECO:0000259" key="1">
    <source>
        <dbReference type="Pfam" id="PF07969"/>
    </source>
</evidence>
<dbReference type="EMBL" id="UINC01002398">
    <property type="protein sequence ID" value="SUZ96269.1"/>
    <property type="molecule type" value="Genomic_DNA"/>
</dbReference>
<dbReference type="SUPFAM" id="SSF51556">
    <property type="entry name" value="Metallo-dependent hydrolases"/>
    <property type="match status" value="1"/>
</dbReference>
<gene>
    <name evidence="2" type="ORF">METZ01_LOCUS49123</name>
</gene>
<feature type="domain" description="Amidohydrolase 3" evidence="1">
    <location>
        <begin position="44"/>
        <end position="557"/>
    </location>
</feature>
<proteinExistence type="predicted"/>
<accession>A0A381RYT1</accession>
<dbReference type="SUPFAM" id="SSF51338">
    <property type="entry name" value="Composite domain of metallo-dependent hydrolases"/>
    <property type="match status" value="1"/>
</dbReference>
<dbReference type="InterPro" id="IPR013108">
    <property type="entry name" value="Amidohydro_3"/>
</dbReference>
<protein>
    <recommendedName>
        <fullName evidence="1">Amidohydrolase 3 domain-containing protein</fullName>
    </recommendedName>
</protein>
<dbReference type="Pfam" id="PF07969">
    <property type="entry name" value="Amidohydro_3"/>
    <property type="match status" value="1"/>
</dbReference>
<dbReference type="GO" id="GO:0016812">
    <property type="term" value="F:hydrolase activity, acting on carbon-nitrogen (but not peptide) bonds, in cyclic amides"/>
    <property type="evidence" value="ECO:0007669"/>
    <property type="project" value="TreeGrafter"/>
</dbReference>
<dbReference type="PANTHER" id="PTHR11647:SF1">
    <property type="entry name" value="COLLAPSIN RESPONSE MEDIATOR PROTEIN"/>
    <property type="match status" value="1"/>
</dbReference>
<evidence type="ECO:0000313" key="2">
    <source>
        <dbReference type="EMBL" id="SUZ96269.1"/>
    </source>
</evidence>
<dbReference type="CDD" id="cd01297">
    <property type="entry name" value="D-aminoacylase"/>
    <property type="match status" value="1"/>
</dbReference>
<dbReference type="GO" id="GO:0005829">
    <property type="term" value="C:cytosol"/>
    <property type="evidence" value="ECO:0007669"/>
    <property type="project" value="TreeGrafter"/>
</dbReference>
<name>A0A381RYT1_9ZZZZ</name>
<dbReference type="InterPro" id="IPR011059">
    <property type="entry name" value="Metal-dep_hydrolase_composite"/>
</dbReference>
<dbReference type="AlphaFoldDB" id="A0A381RYT1"/>
<dbReference type="Gene3D" id="3.20.20.140">
    <property type="entry name" value="Metal-dependent hydrolases"/>
    <property type="match status" value="1"/>
</dbReference>
<organism evidence="2">
    <name type="scientific">marine metagenome</name>
    <dbReference type="NCBI Taxonomy" id="408172"/>
    <lineage>
        <taxon>unclassified sequences</taxon>
        <taxon>metagenomes</taxon>
        <taxon>ecological metagenomes</taxon>
    </lineage>
</organism>
<dbReference type="InterPro" id="IPR032466">
    <property type="entry name" value="Metal_Hydrolase"/>
</dbReference>
<dbReference type="InterPro" id="IPR050378">
    <property type="entry name" value="Metallo-dep_Hydrolases_sf"/>
</dbReference>
<reference evidence="2" key="1">
    <citation type="submission" date="2018-05" db="EMBL/GenBank/DDBJ databases">
        <authorList>
            <person name="Lanie J.A."/>
            <person name="Ng W.-L."/>
            <person name="Kazmierczak K.M."/>
            <person name="Andrzejewski T.M."/>
            <person name="Davidsen T.M."/>
            <person name="Wayne K.J."/>
            <person name="Tettelin H."/>
            <person name="Glass J.I."/>
            <person name="Rusch D."/>
            <person name="Podicherti R."/>
            <person name="Tsui H.-C.T."/>
            <person name="Winkler M.E."/>
        </authorList>
    </citation>
    <scope>NUCLEOTIDE SEQUENCE</scope>
</reference>
<dbReference type="PANTHER" id="PTHR11647">
    <property type="entry name" value="HYDRANTOINASE/DIHYDROPYRIMIDINASE FAMILY MEMBER"/>
    <property type="match status" value="1"/>
</dbReference>